<proteinExistence type="predicted"/>
<dbReference type="Proteomes" id="UP000500895">
    <property type="component" value="Chromosome"/>
</dbReference>
<sequence>MSEVIRALFSWEFVGPHHLARVRRCRERYSGIQATIFALADKSSVYSFYETNDTNSDVTVAYQSVIAEELGFWKRLKAYARHVWFADADAYFLCHYERPEVFLTAIILRLRLKKAFVIGDSKFDDYQRQVFREAAKAVFYLPYSGALVSGARSESYLRFLGVRGRIETGYDTIDGGRLTKMELSPPENVKPKSYFIVVNRLVKRKNTDSVIAAFAAFCAENSAPIDLVIVGEGPEAASLRGLADRLGVADRVRFCGTIPNEQISPLLANALALLLVSSSEQWGLVVNEAIACGIPVIVSDAVGARDSLVRNFVNGFVVEVDNVQGLSRAMSEICRDPGRLISPEYLSRAATVDCFAEAVSRLLA</sequence>
<organism evidence="2 3">
    <name type="scientific">Bradyrhizobium symbiodeficiens</name>
    <dbReference type="NCBI Taxonomy" id="1404367"/>
    <lineage>
        <taxon>Bacteria</taxon>
        <taxon>Pseudomonadati</taxon>
        <taxon>Pseudomonadota</taxon>
        <taxon>Alphaproteobacteria</taxon>
        <taxon>Hyphomicrobiales</taxon>
        <taxon>Nitrobacteraceae</taxon>
        <taxon>Bradyrhizobium</taxon>
    </lineage>
</organism>
<evidence type="ECO:0000313" key="3">
    <source>
        <dbReference type="Proteomes" id="UP000500895"/>
    </source>
</evidence>
<dbReference type="PANTHER" id="PTHR12526">
    <property type="entry name" value="GLYCOSYLTRANSFERASE"/>
    <property type="match status" value="1"/>
</dbReference>
<protein>
    <submittedName>
        <fullName evidence="2">Glycosyltransferase</fullName>
    </submittedName>
</protein>
<dbReference type="RefSeq" id="WP_166466879.1">
    <property type="nucleotide sequence ID" value="NZ_CP050066.2"/>
</dbReference>
<dbReference type="AlphaFoldDB" id="A0A6G8ZZL5"/>
<accession>A0A6G8ZZL5</accession>
<dbReference type="EMBL" id="CP050066">
    <property type="protein sequence ID" value="QIP05539.1"/>
    <property type="molecule type" value="Genomic_DNA"/>
</dbReference>
<dbReference type="Gene3D" id="3.40.50.2000">
    <property type="entry name" value="Glycogen Phosphorylase B"/>
    <property type="match status" value="2"/>
</dbReference>
<dbReference type="GO" id="GO:0016757">
    <property type="term" value="F:glycosyltransferase activity"/>
    <property type="evidence" value="ECO:0007669"/>
    <property type="project" value="InterPro"/>
</dbReference>
<dbReference type="InterPro" id="IPR001296">
    <property type="entry name" value="Glyco_trans_1"/>
</dbReference>
<dbReference type="CDD" id="cd03801">
    <property type="entry name" value="GT4_PimA-like"/>
    <property type="match status" value="1"/>
</dbReference>
<feature type="domain" description="Glycosyl transferase family 1" evidence="1">
    <location>
        <begin position="190"/>
        <end position="350"/>
    </location>
</feature>
<name>A0A6G8ZZL5_9BRAD</name>
<dbReference type="SUPFAM" id="SSF53756">
    <property type="entry name" value="UDP-Glycosyltransferase/glycogen phosphorylase"/>
    <property type="match status" value="1"/>
</dbReference>
<dbReference type="Pfam" id="PF00534">
    <property type="entry name" value="Glycos_transf_1"/>
    <property type="match status" value="1"/>
</dbReference>
<evidence type="ECO:0000313" key="2">
    <source>
        <dbReference type="EMBL" id="QIP05539.1"/>
    </source>
</evidence>
<gene>
    <name evidence="2" type="ORF">HAV00_04400</name>
</gene>
<evidence type="ECO:0000259" key="1">
    <source>
        <dbReference type="Pfam" id="PF00534"/>
    </source>
</evidence>
<reference evidence="2 3" key="1">
    <citation type="journal article" date="2020" name="Int. J. Syst. Evol. Microbiol.">
        <title>Description and complete genome sequences of Bradyrhizobium symbiodeficiens sp. nov., a non-symbiotic bacterium associated with legumes native to Canada.</title>
        <authorList>
            <person name="Bromfield E.S.P."/>
            <person name="Cloutier S."/>
            <person name="Nguyen H.D.T."/>
        </authorList>
    </citation>
    <scope>NUCLEOTIDE SEQUENCE [LARGE SCALE GENOMIC DNA]</scope>
    <source>
        <strain evidence="2 3">101S1MB</strain>
    </source>
</reference>